<evidence type="ECO:0000256" key="21">
    <source>
        <dbReference type="PIRSR" id="PIRSR600829-2"/>
    </source>
</evidence>
<feature type="binding site" evidence="21">
    <location>
        <begin position="23"/>
        <end position="26"/>
    </location>
    <ligand>
        <name>substrate</name>
    </ligand>
</feature>
<comment type="cofactor">
    <cofactor evidence="23">
        <name>Mg(2+)</name>
        <dbReference type="ChEBI" id="CHEBI:18420"/>
    </cofactor>
    <text evidence="23">Mn(2+), Zn(2+), Cd(2+) and Co(2+) support activity to lesser extents.</text>
</comment>
<evidence type="ECO:0000256" key="1">
    <source>
        <dbReference type="ARBA" id="ARBA00004429"/>
    </source>
</evidence>
<evidence type="ECO:0000256" key="5">
    <source>
        <dbReference type="ARBA" id="ARBA00022475"/>
    </source>
</evidence>
<dbReference type="PROSITE" id="PS01069">
    <property type="entry name" value="DAGK_PROKAR"/>
    <property type="match status" value="1"/>
</dbReference>
<dbReference type="InterPro" id="IPR000829">
    <property type="entry name" value="DAGK"/>
</dbReference>
<keyword evidence="8 24" id="KW-0808">Transferase</keyword>
<evidence type="ECO:0000256" key="16">
    <source>
        <dbReference type="ARBA" id="ARBA00023098"/>
    </source>
</evidence>
<evidence type="ECO:0000256" key="22">
    <source>
        <dbReference type="PIRSR" id="PIRSR600829-3"/>
    </source>
</evidence>
<evidence type="ECO:0000256" key="17">
    <source>
        <dbReference type="ARBA" id="ARBA00023136"/>
    </source>
</evidence>
<feature type="binding site" evidence="22">
    <location>
        <begin position="86"/>
        <end position="88"/>
    </location>
    <ligand>
        <name>ATP</name>
        <dbReference type="ChEBI" id="CHEBI:30616"/>
    </ligand>
</feature>
<evidence type="ECO:0000256" key="9">
    <source>
        <dbReference type="ARBA" id="ARBA00022692"/>
    </source>
</evidence>
<name>A0A060CG10_9BURK</name>
<evidence type="ECO:0000256" key="14">
    <source>
        <dbReference type="ARBA" id="ARBA00022842"/>
    </source>
</evidence>
<keyword evidence="9 24" id="KW-0812">Transmembrane</keyword>
<evidence type="ECO:0000256" key="23">
    <source>
        <dbReference type="PIRSR" id="PIRSR600829-4"/>
    </source>
</evidence>
<keyword evidence="14 23" id="KW-0460">Magnesium</keyword>
<evidence type="ECO:0000256" key="10">
    <source>
        <dbReference type="ARBA" id="ARBA00022723"/>
    </source>
</evidence>
<keyword evidence="13 22" id="KW-0067">ATP-binding</keyword>
<dbReference type="Gene3D" id="1.10.287.3610">
    <property type="match status" value="1"/>
</dbReference>
<evidence type="ECO:0000256" key="8">
    <source>
        <dbReference type="ARBA" id="ARBA00022679"/>
    </source>
</evidence>
<evidence type="ECO:0000256" key="12">
    <source>
        <dbReference type="ARBA" id="ARBA00022777"/>
    </source>
</evidence>
<dbReference type="PANTHER" id="PTHR34299:SF1">
    <property type="entry name" value="DIACYLGLYCEROL KINASE"/>
    <property type="match status" value="1"/>
</dbReference>
<evidence type="ECO:0000256" key="3">
    <source>
        <dbReference type="ARBA" id="ARBA00012133"/>
    </source>
</evidence>
<evidence type="ECO:0000256" key="6">
    <source>
        <dbReference type="ARBA" id="ARBA00022516"/>
    </source>
</evidence>
<dbReference type="GO" id="GO:0005524">
    <property type="term" value="F:ATP binding"/>
    <property type="evidence" value="ECO:0007669"/>
    <property type="project" value="UniProtKB-KW"/>
</dbReference>
<protein>
    <recommendedName>
        <fullName evidence="4 24">Diacylglycerol kinase</fullName>
        <ecNumber evidence="3 24">2.7.1.107</ecNumber>
    </recommendedName>
</protein>
<keyword evidence="10 23" id="KW-0479">Metal-binding</keyword>
<keyword evidence="18" id="KW-0594">Phospholipid biosynthesis</keyword>
<dbReference type="AlphaFoldDB" id="A0A060CG10"/>
<feature type="binding site" evidence="21">
    <location>
        <begin position="31"/>
        <end position="35"/>
    </location>
    <ligand>
        <name>substrate</name>
    </ligand>
</feature>
<dbReference type="EMBL" id="KF124399">
    <property type="protein sequence ID" value="AIA91716.1"/>
    <property type="molecule type" value="Genomic_DNA"/>
</dbReference>
<organism evidence="25">
    <name type="scientific">uncultured Burkholderia sp</name>
    <dbReference type="NCBI Taxonomy" id="188058"/>
    <lineage>
        <taxon>Bacteria</taxon>
        <taxon>Pseudomonadati</taxon>
        <taxon>Pseudomonadota</taxon>
        <taxon>Betaproteobacteria</taxon>
        <taxon>Burkholderiales</taxon>
        <taxon>Burkholderiaceae</taxon>
        <taxon>Burkholderia</taxon>
        <taxon>environmental samples</taxon>
    </lineage>
</organism>
<keyword evidence="15 24" id="KW-1133">Transmembrane helix</keyword>
<evidence type="ECO:0000256" key="4">
    <source>
        <dbReference type="ARBA" id="ARBA00017575"/>
    </source>
</evidence>
<evidence type="ECO:0000256" key="24">
    <source>
        <dbReference type="RuleBase" id="RU363065"/>
    </source>
</evidence>
<feature type="binding site" evidence="22">
    <location>
        <position position="10"/>
    </location>
    <ligand>
        <name>ATP</name>
        <dbReference type="ChEBI" id="CHEBI:30616"/>
    </ligand>
</feature>
<evidence type="ECO:0000313" key="25">
    <source>
        <dbReference type="EMBL" id="AIA91716.1"/>
    </source>
</evidence>
<feature type="binding site" evidence="21">
    <location>
        <position position="56"/>
    </location>
    <ligand>
        <name>substrate</name>
    </ligand>
</feature>
<feature type="binding site" evidence="22">
    <location>
        <position position="77"/>
    </location>
    <ligand>
        <name>ATP</name>
        <dbReference type="ChEBI" id="CHEBI:30616"/>
    </ligand>
</feature>
<evidence type="ECO:0000256" key="13">
    <source>
        <dbReference type="ARBA" id="ARBA00022840"/>
    </source>
</evidence>
<evidence type="ECO:0000256" key="19">
    <source>
        <dbReference type="ARBA" id="ARBA00023264"/>
    </source>
</evidence>
<comment type="subcellular location">
    <subcellularLocation>
        <location evidence="1 24">Cell inner membrane</location>
        <topology evidence="1 24">Multi-pass membrane protein</topology>
    </subcellularLocation>
</comment>
<feature type="binding site" evidence="21">
    <location>
        <begin position="113"/>
        <end position="118"/>
    </location>
    <ligand>
        <name>substrate</name>
    </ligand>
</feature>
<keyword evidence="19 24" id="KW-1208">Phospholipid metabolism</keyword>
<keyword evidence="16 24" id="KW-0443">Lipid metabolism</keyword>
<evidence type="ECO:0000256" key="11">
    <source>
        <dbReference type="ARBA" id="ARBA00022741"/>
    </source>
</evidence>
<keyword evidence="7 24" id="KW-0997">Cell inner membrane</keyword>
<feature type="binding site" evidence="21">
    <location>
        <position position="70"/>
    </location>
    <ligand>
        <name>substrate</name>
    </ligand>
</feature>
<feature type="binding site" evidence="23">
    <location>
        <position position="29"/>
    </location>
    <ligand>
        <name>a divalent metal cation</name>
        <dbReference type="ChEBI" id="CHEBI:60240"/>
    </ligand>
</feature>
<evidence type="ECO:0000256" key="18">
    <source>
        <dbReference type="ARBA" id="ARBA00023209"/>
    </source>
</evidence>
<comment type="similarity">
    <text evidence="2 24">Belongs to the bacterial diacylglycerol kinase family.</text>
</comment>
<keyword evidence="6" id="KW-0444">Lipid biosynthesis</keyword>
<reference evidence="25" key="1">
    <citation type="journal article" date="2013" name="Environ. Microbiol.">
        <title>Seasonally variable intestinal metagenomes of the red palm weevil (Rhynchophorus ferrugineus).</title>
        <authorList>
            <person name="Jia S."/>
            <person name="Zhang X."/>
            <person name="Zhang G."/>
            <person name="Yin A."/>
            <person name="Zhang S."/>
            <person name="Li F."/>
            <person name="Wang L."/>
            <person name="Zhao D."/>
            <person name="Yun Q."/>
            <person name="Tala"/>
            <person name="Wang J."/>
            <person name="Sun G."/>
            <person name="Baabdullah M."/>
            <person name="Yu X."/>
            <person name="Hu S."/>
            <person name="Al-Mssallem I.S."/>
            <person name="Yu J."/>
        </authorList>
    </citation>
    <scope>NUCLEOTIDE SEQUENCE</scope>
</reference>
<feature type="transmembrane region" description="Helical" evidence="24">
    <location>
        <begin position="57"/>
        <end position="76"/>
    </location>
</feature>
<feature type="binding site" evidence="21">
    <location>
        <position position="10"/>
    </location>
    <ligand>
        <name>substrate</name>
    </ligand>
</feature>
<comment type="caution">
    <text evidence="24">Lacks conserved residue(s) required for the propagation of feature annotation.</text>
</comment>
<dbReference type="CDD" id="cd14264">
    <property type="entry name" value="DAGK_IM"/>
    <property type="match status" value="1"/>
</dbReference>
<keyword evidence="12 24" id="KW-0418">Kinase</keyword>
<feature type="binding site" evidence="21">
    <location>
        <position position="99"/>
    </location>
    <ligand>
        <name>substrate</name>
    </ligand>
</feature>
<evidence type="ECO:0000256" key="15">
    <source>
        <dbReference type="ARBA" id="ARBA00022989"/>
    </source>
</evidence>
<accession>A0A060CG10</accession>
<feature type="binding site" evidence="22">
    <location>
        <position position="29"/>
    </location>
    <ligand>
        <name>ATP</name>
        <dbReference type="ChEBI" id="CHEBI:30616"/>
    </ligand>
</feature>
<feature type="binding site" evidence="22">
    <location>
        <position position="17"/>
    </location>
    <ligand>
        <name>ATP</name>
        <dbReference type="ChEBI" id="CHEBI:30616"/>
    </ligand>
</feature>
<feature type="binding site" evidence="22">
    <location>
        <begin position="95"/>
        <end position="96"/>
    </location>
    <ligand>
        <name>ATP</name>
        <dbReference type="ChEBI" id="CHEBI:30616"/>
    </ligand>
</feature>
<dbReference type="GO" id="GO:0004143">
    <property type="term" value="F:ATP-dependent diacylglycerol kinase activity"/>
    <property type="evidence" value="ECO:0007669"/>
    <property type="project" value="UniProtKB-EC"/>
</dbReference>
<dbReference type="InterPro" id="IPR036945">
    <property type="entry name" value="DAGK_sf"/>
</dbReference>
<keyword evidence="11 22" id="KW-0547">Nucleotide-binding</keyword>
<dbReference type="GO" id="GO:0005886">
    <property type="term" value="C:plasma membrane"/>
    <property type="evidence" value="ECO:0007669"/>
    <property type="project" value="UniProtKB-SubCell"/>
</dbReference>
<feature type="transmembrane region" description="Helical" evidence="24">
    <location>
        <begin position="97"/>
        <end position="118"/>
    </location>
</feature>
<keyword evidence="5" id="KW-1003">Cell membrane</keyword>
<evidence type="ECO:0000256" key="20">
    <source>
        <dbReference type="PIRSR" id="PIRSR600829-1"/>
    </source>
</evidence>
<dbReference type="GO" id="GO:0046872">
    <property type="term" value="F:metal ion binding"/>
    <property type="evidence" value="ECO:0007669"/>
    <property type="project" value="UniProtKB-KW"/>
</dbReference>
<feature type="active site" description="Proton acceptor" evidence="20">
    <location>
        <position position="70"/>
    </location>
</feature>
<feature type="binding site" evidence="21">
    <location>
        <begin position="48"/>
        <end position="51"/>
    </location>
    <ligand>
        <name>substrate</name>
    </ligand>
</feature>
<proteinExistence type="inferred from homology"/>
<dbReference type="PANTHER" id="PTHR34299">
    <property type="entry name" value="DIACYLGLYCEROL KINASE"/>
    <property type="match status" value="1"/>
</dbReference>
<comment type="catalytic activity">
    <reaction evidence="24">
        <text>a 1,2-diacyl-sn-glycerol + ATP = a 1,2-diacyl-sn-glycero-3-phosphate + ADP + H(+)</text>
        <dbReference type="Rhea" id="RHEA:10272"/>
        <dbReference type="ChEBI" id="CHEBI:15378"/>
        <dbReference type="ChEBI" id="CHEBI:17815"/>
        <dbReference type="ChEBI" id="CHEBI:30616"/>
        <dbReference type="ChEBI" id="CHEBI:58608"/>
        <dbReference type="ChEBI" id="CHEBI:456216"/>
        <dbReference type="EC" id="2.7.1.107"/>
    </reaction>
</comment>
<evidence type="ECO:0000256" key="7">
    <source>
        <dbReference type="ARBA" id="ARBA00022519"/>
    </source>
</evidence>
<keyword evidence="17 24" id="KW-0472">Membrane</keyword>
<dbReference type="EC" id="2.7.1.107" evidence="3 24"/>
<sequence length="139" mass="14904">MANNTTGLTRIIKAAGYSCKGFRAAWINEAAFRQEGIAAIIAVAIACWLDVDAVTRVLLIGSVLLVMIVEIINSAIEAVVDRIGPERHVLSGRAKDLGSAAVLLAIIIALMTWGMLLWRTIADSCRIGSQNGKKLLIFV</sequence>
<comment type="function">
    <text evidence="24">Catalyzes the ATP-dependent phosphorylation of sn-l,2-diacylglycerol (DAG) to phosphatidic acid. Involved in the recycling of diacylglycerol produced as a by-product during membrane-derived oligosaccharide (MDO) biosynthesis.</text>
</comment>
<dbReference type="Pfam" id="PF01219">
    <property type="entry name" value="DAGK_prokar"/>
    <property type="match status" value="1"/>
</dbReference>
<dbReference type="FunFam" id="1.10.287.3610:FF:000001">
    <property type="entry name" value="Diacylglycerol kinase"/>
    <property type="match status" value="1"/>
</dbReference>
<dbReference type="InterPro" id="IPR033718">
    <property type="entry name" value="DAGK_prok"/>
</dbReference>
<dbReference type="GO" id="GO:0006654">
    <property type="term" value="P:phosphatidic acid biosynthetic process"/>
    <property type="evidence" value="ECO:0007669"/>
    <property type="project" value="InterPro"/>
</dbReference>
<feature type="binding site" evidence="23">
    <location>
        <position position="77"/>
    </location>
    <ligand>
        <name>a divalent metal cation</name>
        <dbReference type="ChEBI" id="CHEBI:60240"/>
    </ligand>
</feature>
<evidence type="ECO:0000256" key="2">
    <source>
        <dbReference type="ARBA" id="ARBA00005967"/>
    </source>
</evidence>